<gene>
    <name evidence="2" type="ORF">L195_g029018</name>
</gene>
<reference evidence="2 3" key="2">
    <citation type="journal article" date="2017" name="Front. Plant Sci.">
        <title>Gene Classification and Mining of Molecular Markers Useful in Red Clover (Trifolium pratense) Breeding.</title>
        <authorList>
            <person name="Istvanek J."/>
            <person name="Dluhosova J."/>
            <person name="Dluhos P."/>
            <person name="Patkova L."/>
            <person name="Nedelnik J."/>
            <person name="Repkova J."/>
        </authorList>
    </citation>
    <scope>NUCLEOTIDE SEQUENCE [LARGE SCALE GENOMIC DNA]</scope>
    <source>
        <strain evidence="3">cv. Tatra</strain>
        <tissue evidence="2">Young leaves</tissue>
    </source>
</reference>
<organism evidence="2 3">
    <name type="scientific">Trifolium pratense</name>
    <name type="common">Red clover</name>
    <dbReference type="NCBI Taxonomy" id="57577"/>
    <lineage>
        <taxon>Eukaryota</taxon>
        <taxon>Viridiplantae</taxon>
        <taxon>Streptophyta</taxon>
        <taxon>Embryophyta</taxon>
        <taxon>Tracheophyta</taxon>
        <taxon>Spermatophyta</taxon>
        <taxon>Magnoliopsida</taxon>
        <taxon>eudicotyledons</taxon>
        <taxon>Gunneridae</taxon>
        <taxon>Pentapetalae</taxon>
        <taxon>rosids</taxon>
        <taxon>fabids</taxon>
        <taxon>Fabales</taxon>
        <taxon>Fabaceae</taxon>
        <taxon>Papilionoideae</taxon>
        <taxon>50 kb inversion clade</taxon>
        <taxon>NPAAA clade</taxon>
        <taxon>Hologalegina</taxon>
        <taxon>IRL clade</taxon>
        <taxon>Trifolieae</taxon>
        <taxon>Trifolium</taxon>
    </lineage>
</organism>
<protein>
    <submittedName>
        <fullName evidence="2">Uncharacterized protein</fullName>
    </submittedName>
</protein>
<sequence>MSAHKCVDNNPLLGFADSNTLITIVDGKVIGVDKLQQEDMCSPMNKDHEEQEQDNEILLVPETQSERAPTL</sequence>
<evidence type="ECO:0000313" key="2">
    <source>
        <dbReference type="EMBL" id="PNX73120.1"/>
    </source>
</evidence>
<accession>A0A2K3L3K9</accession>
<dbReference type="Proteomes" id="UP000236291">
    <property type="component" value="Unassembled WGS sequence"/>
</dbReference>
<evidence type="ECO:0000256" key="1">
    <source>
        <dbReference type="SAM" id="MobiDB-lite"/>
    </source>
</evidence>
<name>A0A2K3L3K9_TRIPR</name>
<dbReference type="EMBL" id="ASHM01025563">
    <property type="protein sequence ID" value="PNX73120.1"/>
    <property type="molecule type" value="Genomic_DNA"/>
</dbReference>
<reference evidence="2 3" key="1">
    <citation type="journal article" date="2014" name="Am. J. Bot.">
        <title>Genome assembly and annotation for red clover (Trifolium pratense; Fabaceae).</title>
        <authorList>
            <person name="Istvanek J."/>
            <person name="Jaros M."/>
            <person name="Krenek A."/>
            <person name="Repkova J."/>
        </authorList>
    </citation>
    <scope>NUCLEOTIDE SEQUENCE [LARGE SCALE GENOMIC DNA]</scope>
    <source>
        <strain evidence="3">cv. Tatra</strain>
        <tissue evidence="2">Young leaves</tissue>
    </source>
</reference>
<feature type="region of interest" description="Disordered" evidence="1">
    <location>
        <begin position="41"/>
        <end position="71"/>
    </location>
</feature>
<proteinExistence type="predicted"/>
<feature type="compositionally biased region" description="Polar residues" evidence="1">
    <location>
        <begin position="62"/>
        <end position="71"/>
    </location>
</feature>
<comment type="caution">
    <text evidence="2">The sequence shown here is derived from an EMBL/GenBank/DDBJ whole genome shotgun (WGS) entry which is preliminary data.</text>
</comment>
<evidence type="ECO:0000313" key="3">
    <source>
        <dbReference type="Proteomes" id="UP000236291"/>
    </source>
</evidence>
<dbReference type="AlphaFoldDB" id="A0A2K3L3K9"/>